<dbReference type="Pfam" id="PF07853">
    <property type="entry name" value="DUF1648"/>
    <property type="match status" value="1"/>
</dbReference>
<evidence type="ECO:0000259" key="3">
    <source>
        <dbReference type="Pfam" id="PF10882"/>
    </source>
</evidence>
<dbReference type="EMBL" id="LGTE01000007">
    <property type="protein sequence ID" value="KNZ70001.1"/>
    <property type="molecule type" value="Genomic_DNA"/>
</dbReference>
<keyword evidence="5" id="KW-1185">Reference proteome</keyword>
<feature type="domain" description="DUF1648" evidence="2">
    <location>
        <begin position="204"/>
        <end position="249"/>
    </location>
</feature>
<reference evidence="5" key="1">
    <citation type="submission" date="2015-07" db="EMBL/GenBank/DDBJ databases">
        <title>Complete Genome of Thermincola ferriacetica strain Z-0001T.</title>
        <authorList>
            <person name="Lusk B."/>
            <person name="Badalamenti J.P."/>
            <person name="Parameswaran P."/>
            <person name="Bond D.R."/>
            <person name="Torres C.I."/>
        </authorList>
    </citation>
    <scope>NUCLEOTIDE SEQUENCE [LARGE SCALE GENOMIC DNA]</scope>
    <source>
        <strain evidence="5">Z-0001</strain>
    </source>
</reference>
<keyword evidence="1" id="KW-1133">Transmembrane helix</keyword>
<feature type="transmembrane region" description="Helical" evidence="1">
    <location>
        <begin position="194"/>
        <end position="215"/>
    </location>
</feature>
<dbReference type="InterPro" id="IPR012867">
    <property type="entry name" value="DUF1648"/>
</dbReference>
<dbReference type="AlphaFoldDB" id="A0A0L6W3G5"/>
<dbReference type="Proteomes" id="UP000037175">
    <property type="component" value="Unassembled WGS sequence"/>
</dbReference>
<protein>
    <recommendedName>
        <fullName evidence="6">DUF1648 domain-containing protein</fullName>
    </recommendedName>
</protein>
<name>A0A0L6W3G5_9FIRM</name>
<evidence type="ECO:0008006" key="6">
    <source>
        <dbReference type="Google" id="ProtNLM"/>
    </source>
</evidence>
<gene>
    <name evidence="4" type="ORF">Tfer_1384</name>
</gene>
<feature type="transmembrane region" description="Helical" evidence="1">
    <location>
        <begin position="272"/>
        <end position="295"/>
    </location>
</feature>
<accession>A0A0L6W3G5</accession>
<feature type="domain" description="Bacterial Pleckstrin homology" evidence="3">
    <location>
        <begin position="69"/>
        <end position="166"/>
    </location>
</feature>
<dbReference type="InterPro" id="IPR027783">
    <property type="entry name" value="Bacterial_PH-related"/>
</dbReference>
<dbReference type="RefSeq" id="WP_152908994.1">
    <property type="nucleotide sequence ID" value="NZ_LGTE01000007.1"/>
</dbReference>
<evidence type="ECO:0000313" key="5">
    <source>
        <dbReference type="Proteomes" id="UP000037175"/>
    </source>
</evidence>
<keyword evidence="1" id="KW-0472">Membrane</keyword>
<evidence type="ECO:0000259" key="2">
    <source>
        <dbReference type="Pfam" id="PF07853"/>
    </source>
</evidence>
<comment type="caution">
    <text evidence="4">The sequence shown here is derived from an EMBL/GenBank/DDBJ whole genome shotgun (WGS) entry which is preliminary data.</text>
</comment>
<evidence type="ECO:0000313" key="4">
    <source>
        <dbReference type="EMBL" id="KNZ70001.1"/>
    </source>
</evidence>
<sequence length="297" mass="32893">MKVYKPAQGKGFIWGVGLLIFSIMILAVPTVIISQTRGPGWTFTAVMGLTGILVVGMMGYFTWAAKNLEYRIEGEDLVIRWAFNQKRIPLQSIREVRKVVGTSSMKVAGASWPGFHWGTFTDPRGKGSANLYATRLWGDIILLQTKWETIGITPENPDEFLDDLNRLLPDLAQKRETMEDGEGRKRVSPWKDRFFLSMVFLSLLILAGTGIFLAMKIPGLPERVPMHYNLAGEVDRYGSPTEIWVPFGIGAVTNALLLGIGLTVARNNKMSAYMVGITSVFLSLIFCLIAVGMVLSA</sequence>
<feature type="transmembrane region" description="Helical" evidence="1">
    <location>
        <begin position="243"/>
        <end position="265"/>
    </location>
</feature>
<organism evidence="4 5">
    <name type="scientific">Thermincola ferriacetica</name>
    <dbReference type="NCBI Taxonomy" id="281456"/>
    <lineage>
        <taxon>Bacteria</taxon>
        <taxon>Bacillati</taxon>
        <taxon>Bacillota</taxon>
        <taxon>Clostridia</taxon>
        <taxon>Eubacteriales</taxon>
        <taxon>Thermincolaceae</taxon>
        <taxon>Thermincola</taxon>
    </lineage>
</organism>
<evidence type="ECO:0000256" key="1">
    <source>
        <dbReference type="SAM" id="Phobius"/>
    </source>
</evidence>
<proteinExistence type="predicted"/>
<keyword evidence="1" id="KW-0812">Transmembrane</keyword>
<dbReference type="Pfam" id="PF10882">
    <property type="entry name" value="bPH_5"/>
    <property type="match status" value="1"/>
</dbReference>
<feature type="transmembrane region" description="Helical" evidence="1">
    <location>
        <begin position="12"/>
        <end position="34"/>
    </location>
</feature>
<feature type="transmembrane region" description="Helical" evidence="1">
    <location>
        <begin position="40"/>
        <end position="63"/>
    </location>
</feature>